<evidence type="ECO:0000313" key="13">
    <source>
        <dbReference type="Proteomes" id="UP001319861"/>
    </source>
</evidence>
<feature type="transmembrane region" description="Helical" evidence="10">
    <location>
        <begin position="79"/>
        <end position="101"/>
    </location>
</feature>
<organism evidence="12 13">
    <name type="scientific">Sinomonas cyclohexanicum</name>
    <name type="common">Corynebacterium cyclohexanicum</name>
    <dbReference type="NCBI Taxonomy" id="322009"/>
    <lineage>
        <taxon>Bacteria</taxon>
        <taxon>Bacillati</taxon>
        <taxon>Actinomycetota</taxon>
        <taxon>Actinomycetes</taxon>
        <taxon>Micrococcales</taxon>
        <taxon>Micrococcaceae</taxon>
        <taxon>Sinomonas</taxon>
    </lineage>
</organism>
<dbReference type="EMBL" id="AP024525">
    <property type="protein sequence ID" value="BCT75052.1"/>
    <property type="molecule type" value="Genomic_DNA"/>
</dbReference>
<comment type="similarity">
    <text evidence="2">Belongs to the major facilitator superfamily. Metabolite:H+ Symporter (MHS) family (TC 2.A.1.6) family.</text>
</comment>
<evidence type="ECO:0000256" key="2">
    <source>
        <dbReference type="ARBA" id="ARBA00008240"/>
    </source>
</evidence>
<reference evidence="12 13" key="1">
    <citation type="journal article" date="2021" name="J. Biosci. Bioeng.">
        <title>Identification and characterization of a chc gene cluster responsible for the aromatization pathway of cyclohexanecarboxylate degradation in Sinomonas cyclohexanicum ATCC 51369.</title>
        <authorList>
            <person name="Yamamoto T."/>
            <person name="Hasegawa Y."/>
            <person name="Lau P.C.K."/>
            <person name="Iwaki H."/>
        </authorList>
    </citation>
    <scope>NUCLEOTIDE SEQUENCE [LARGE SCALE GENOMIC DNA]</scope>
    <source>
        <strain evidence="12 13">ATCC 51369</strain>
    </source>
</reference>
<dbReference type="PROSITE" id="PS50850">
    <property type="entry name" value="MFS"/>
    <property type="match status" value="1"/>
</dbReference>
<evidence type="ECO:0000256" key="7">
    <source>
        <dbReference type="ARBA" id="ARBA00022989"/>
    </source>
</evidence>
<dbReference type="PANTHER" id="PTHR43528:SF1">
    <property type="entry name" value="ALPHA-KETOGLUTARATE PERMEASE"/>
    <property type="match status" value="1"/>
</dbReference>
<feature type="transmembrane region" description="Helical" evidence="10">
    <location>
        <begin position="213"/>
        <end position="232"/>
    </location>
</feature>
<comment type="subcellular location">
    <subcellularLocation>
        <location evidence="1">Cell membrane</location>
        <topology evidence="1">Multi-pass membrane protein</topology>
    </subcellularLocation>
</comment>
<dbReference type="RefSeq" id="WP_229231840.1">
    <property type="nucleotide sequence ID" value="NZ_AP024525.1"/>
</dbReference>
<feature type="transmembrane region" description="Helical" evidence="10">
    <location>
        <begin position="113"/>
        <end position="137"/>
    </location>
</feature>
<evidence type="ECO:0000313" key="12">
    <source>
        <dbReference type="EMBL" id="BCT75052.1"/>
    </source>
</evidence>
<keyword evidence="5 10" id="KW-0812">Transmembrane</keyword>
<evidence type="ECO:0000259" key="11">
    <source>
        <dbReference type="PROSITE" id="PS50850"/>
    </source>
</evidence>
<evidence type="ECO:0000256" key="4">
    <source>
        <dbReference type="ARBA" id="ARBA00022475"/>
    </source>
</evidence>
<feature type="region of interest" description="Disordered" evidence="9">
    <location>
        <begin position="1"/>
        <end position="34"/>
    </location>
</feature>
<evidence type="ECO:0000256" key="1">
    <source>
        <dbReference type="ARBA" id="ARBA00004651"/>
    </source>
</evidence>
<keyword evidence="7 10" id="KW-1133">Transmembrane helix</keyword>
<evidence type="ECO:0000256" key="5">
    <source>
        <dbReference type="ARBA" id="ARBA00022692"/>
    </source>
</evidence>
<dbReference type="Proteomes" id="UP001319861">
    <property type="component" value="Chromosome"/>
</dbReference>
<feature type="transmembrane region" description="Helical" evidence="10">
    <location>
        <begin position="41"/>
        <end position="59"/>
    </location>
</feature>
<name>A0ABN6FDQ4_SINCY</name>
<dbReference type="PANTHER" id="PTHR43528">
    <property type="entry name" value="ALPHA-KETOGLUTARATE PERMEASE"/>
    <property type="match status" value="1"/>
</dbReference>
<dbReference type="Gene3D" id="1.20.1250.20">
    <property type="entry name" value="MFS general substrate transporter like domains"/>
    <property type="match status" value="2"/>
</dbReference>
<feature type="transmembrane region" description="Helical" evidence="10">
    <location>
        <begin position="304"/>
        <end position="324"/>
    </location>
</feature>
<dbReference type="InterPro" id="IPR005829">
    <property type="entry name" value="Sugar_transporter_CS"/>
</dbReference>
<protein>
    <recommendedName>
        <fullName evidence="11">Major facilitator superfamily (MFS) profile domain-containing protein</fullName>
    </recommendedName>
</protein>
<keyword evidence="8 10" id="KW-0472">Membrane</keyword>
<feature type="transmembrane region" description="Helical" evidence="10">
    <location>
        <begin position="178"/>
        <end position="201"/>
    </location>
</feature>
<dbReference type="InterPro" id="IPR020846">
    <property type="entry name" value="MFS_dom"/>
</dbReference>
<dbReference type="InterPro" id="IPR036259">
    <property type="entry name" value="MFS_trans_sf"/>
</dbReference>
<accession>A0ABN6FDQ4</accession>
<feature type="domain" description="Major facilitator superfamily (MFS) profile" evidence="11">
    <location>
        <begin position="41"/>
        <end position="491"/>
    </location>
</feature>
<feature type="transmembrane region" description="Helical" evidence="10">
    <location>
        <begin position="267"/>
        <end position="284"/>
    </location>
</feature>
<gene>
    <name evidence="12" type="ORF">SCMU_08940</name>
</gene>
<dbReference type="PROSITE" id="PS00216">
    <property type="entry name" value="SUGAR_TRANSPORT_1"/>
    <property type="match status" value="1"/>
</dbReference>
<dbReference type="SUPFAM" id="SSF103473">
    <property type="entry name" value="MFS general substrate transporter"/>
    <property type="match status" value="1"/>
</dbReference>
<evidence type="ECO:0000256" key="8">
    <source>
        <dbReference type="ARBA" id="ARBA00023136"/>
    </source>
</evidence>
<feature type="region of interest" description="Disordered" evidence="9">
    <location>
        <begin position="377"/>
        <end position="491"/>
    </location>
</feature>
<keyword evidence="4" id="KW-1003">Cell membrane</keyword>
<feature type="transmembrane region" description="Helical" evidence="10">
    <location>
        <begin position="333"/>
        <end position="351"/>
    </location>
</feature>
<sequence length="491" mass="52241">MSTDHFPRMASANGVDGDTSLSGQSRPNEGHGIGKDARRRVIWGSFIGNFVEWFDYAVYGYLASTIAAAFFPESDKQTALLATFAVFAISFFVRPLGGFVWGHIGDRLGRRTALSLSILIMSGATFCIALIPSYSLIGMGAPIILLVIRVIQGFSAAGEYAGASAFLVEYAPANRRGLYAAVVPASTAAGLLLGSLLAALLSIILSDSQMAEWGWRLPFLLAAPMGLIGRYIRTKLEDTPVFRELAKEDEVIHAPVKDMFANHWRSLLLAVGAVLLNAVGFYVILSYMPTYLSTELGFGATESFFATTIALLTYIGFIFLTGLASDRFGRKRVLITASVLFILLTVPAFMLLDTGNFAVILLVEVFLGAMLTLSMTGPSRASSPSCSPPASATRASRSASTSPTPSSAARHRSWPRCSSGSCTPSSPRPGTSWPPPSSPSSPSCAPRRPPAGRSRTDPSRAQRRRTPPSRGAAPPSCSWCPGSGAPIGWGP</sequence>
<dbReference type="InterPro" id="IPR051084">
    <property type="entry name" value="H+-coupled_symporters"/>
</dbReference>
<proteinExistence type="inferred from homology"/>
<dbReference type="Pfam" id="PF07690">
    <property type="entry name" value="MFS_1"/>
    <property type="match status" value="1"/>
</dbReference>
<evidence type="ECO:0000256" key="9">
    <source>
        <dbReference type="SAM" id="MobiDB-lite"/>
    </source>
</evidence>
<keyword evidence="13" id="KW-1185">Reference proteome</keyword>
<keyword evidence="6" id="KW-0769">Symport</keyword>
<keyword evidence="3" id="KW-0813">Transport</keyword>
<evidence type="ECO:0000256" key="10">
    <source>
        <dbReference type="SAM" id="Phobius"/>
    </source>
</evidence>
<evidence type="ECO:0000256" key="6">
    <source>
        <dbReference type="ARBA" id="ARBA00022847"/>
    </source>
</evidence>
<dbReference type="InterPro" id="IPR011701">
    <property type="entry name" value="MFS"/>
</dbReference>
<evidence type="ECO:0000256" key="3">
    <source>
        <dbReference type="ARBA" id="ARBA00022448"/>
    </source>
</evidence>
<feature type="compositionally biased region" description="Low complexity" evidence="9">
    <location>
        <begin position="378"/>
        <end position="408"/>
    </location>
</feature>
<feature type="transmembrane region" description="Helical" evidence="10">
    <location>
        <begin position="143"/>
        <end position="166"/>
    </location>
</feature>